<evidence type="ECO:0000256" key="7">
    <source>
        <dbReference type="ARBA" id="ARBA00023136"/>
    </source>
</evidence>
<dbReference type="InterPro" id="IPR011701">
    <property type="entry name" value="MFS"/>
</dbReference>
<dbReference type="Pfam" id="PF07690">
    <property type="entry name" value="MFS_1"/>
    <property type="match status" value="1"/>
</dbReference>
<feature type="transmembrane region" description="Helical" evidence="8">
    <location>
        <begin position="17"/>
        <end position="39"/>
    </location>
</feature>
<dbReference type="PANTHER" id="PTHR43124:SF3">
    <property type="entry name" value="CHLORAMPHENICOL EFFLUX PUMP RV0191"/>
    <property type="match status" value="1"/>
</dbReference>
<comment type="caution">
    <text evidence="10">The sequence shown here is derived from an EMBL/GenBank/DDBJ whole genome shotgun (WGS) entry which is preliminary data.</text>
</comment>
<feature type="transmembrane region" description="Helical" evidence="8">
    <location>
        <begin position="51"/>
        <end position="71"/>
    </location>
</feature>
<dbReference type="InterPro" id="IPR050189">
    <property type="entry name" value="MFS_Efflux_Transporters"/>
</dbReference>
<sequence>MSTLPEPRFLNQGTPPAIVTMVALVAIASIPLNIFLPSLPAMAEYFETPYSMMQFAVTGFLIFTGLLQIVIGPLSDRFGRRPVLLLCLVVFIVASAGAARSTSFNEFMFYRLLQSLVVAATAISRASVRDMVGRDKAASLIGYITMGMALAPMLTPPLGGYLGATFGWQSNFYVLTGLGACVFALSYFDYGETNLKRSASFTEQFKAYPALITSRRFWGYALTTAFSAACYFAYLGGAPYVGSVVYGLGPEQIGLYLMFTPMGYILGNFISGRFSKVLGVEKMLLIGCSLVLIPMLMSLVVILSGVTHPLGFYLFTFSIGLGNGMVLPNATAGLLDVNPSLAGSASGLGGAVLTLGGAAFSAIAGFLLTETSGALPLVLCIIVASSLALLLSVFTIRVERQVRRDAELAVSA</sequence>
<dbReference type="SUPFAM" id="SSF103473">
    <property type="entry name" value="MFS general substrate transporter"/>
    <property type="match status" value="1"/>
</dbReference>
<feature type="transmembrane region" description="Helical" evidence="8">
    <location>
        <begin position="283"/>
        <end position="306"/>
    </location>
</feature>
<keyword evidence="8" id="KW-0997">Cell inner membrane</keyword>
<feature type="transmembrane region" description="Helical" evidence="8">
    <location>
        <begin position="312"/>
        <end position="335"/>
    </location>
</feature>
<dbReference type="AlphaFoldDB" id="A0A317C7P8"/>
<evidence type="ECO:0000256" key="8">
    <source>
        <dbReference type="RuleBase" id="RU365088"/>
    </source>
</evidence>
<dbReference type="InterPro" id="IPR004812">
    <property type="entry name" value="Efflux_drug-R_Bcr/CmlA"/>
</dbReference>
<evidence type="ECO:0000256" key="2">
    <source>
        <dbReference type="ARBA" id="ARBA00006236"/>
    </source>
</evidence>
<feature type="transmembrane region" description="Helical" evidence="8">
    <location>
        <begin position="217"/>
        <end position="241"/>
    </location>
</feature>
<dbReference type="InterPro" id="IPR001958">
    <property type="entry name" value="Tet-R_TetA/multi-R_MdtG-like"/>
</dbReference>
<feature type="transmembrane region" description="Helical" evidence="8">
    <location>
        <begin position="170"/>
        <end position="188"/>
    </location>
</feature>
<dbReference type="GO" id="GO:0005886">
    <property type="term" value="C:plasma membrane"/>
    <property type="evidence" value="ECO:0007669"/>
    <property type="project" value="UniProtKB-SubCell"/>
</dbReference>
<accession>A0A317C7P8</accession>
<keyword evidence="4" id="KW-1003">Cell membrane</keyword>
<dbReference type="NCBIfam" id="TIGR00710">
    <property type="entry name" value="efflux_Bcr_CflA"/>
    <property type="match status" value="1"/>
</dbReference>
<dbReference type="InterPro" id="IPR020846">
    <property type="entry name" value="MFS_dom"/>
</dbReference>
<keyword evidence="11" id="KW-1185">Reference proteome</keyword>
<feature type="transmembrane region" description="Helical" evidence="8">
    <location>
        <begin position="83"/>
        <end position="102"/>
    </location>
</feature>
<proteinExistence type="inferred from homology"/>
<dbReference type="Proteomes" id="UP000245539">
    <property type="component" value="Unassembled WGS sequence"/>
</dbReference>
<dbReference type="CDD" id="cd17320">
    <property type="entry name" value="MFS_MdfA_MDR_like"/>
    <property type="match status" value="1"/>
</dbReference>
<comment type="subcellular location">
    <subcellularLocation>
        <location evidence="8">Cell inner membrane</location>
        <topology evidence="8">Multi-pass membrane protein</topology>
    </subcellularLocation>
    <subcellularLocation>
        <location evidence="1">Cell membrane</location>
        <topology evidence="1">Multi-pass membrane protein</topology>
    </subcellularLocation>
</comment>
<dbReference type="EMBL" id="QGKM01000056">
    <property type="protein sequence ID" value="PWQ94327.1"/>
    <property type="molecule type" value="Genomic_DNA"/>
</dbReference>
<keyword evidence="7 8" id="KW-0472">Membrane</keyword>
<protein>
    <recommendedName>
        <fullName evidence="8">Bcr/CflA family efflux transporter</fullName>
    </recommendedName>
</protein>
<comment type="caution">
    <text evidence="8">Lacks conserved residue(s) required for the propagation of feature annotation.</text>
</comment>
<name>A0A317C7P8_9GAMM</name>
<evidence type="ECO:0000256" key="6">
    <source>
        <dbReference type="ARBA" id="ARBA00022989"/>
    </source>
</evidence>
<evidence type="ECO:0000313" key="11">
    <source>
        <dbReference type="Proteomes" id="UP000245539"/>
    </source>
</evidence>
<feature type="transmembrane region" description="Helical" evidence="8">
    <location>
        <begin position="140"/>
        <end position="164"/>
    </location>
</feature>
<evidence type="ECO:0000256" key="5">
    <source>
        <dbReference type="ARBA" id="ARBA00022692"/>
    </source>
</evidence>
<keyword evidence="5 8" id="KW-0812">Transmembrane</keyword>
<evidence type="ECO:0000313" key="10">
    <source>
        <dbReference type="EMBL" id="PWQ94327.1"/>
    </source>
</evidence>
<dbReference type="InterPro" id="IPR036259">
    <property type="entry name" value="MFS_trans_sf"/>
</dbReference>
<evidence type="ECO:0000256" key="1">
    <source>
        <dbReference type="ARBA" id="ARBA00004651"/>
    </source>
</evidence>
<dbReference type="PANTHER" id="PTHR43124">
    <property type="entry name" value="PURINE EFFLUX PUMP PBUE"/>
    <property type="match status" value="1"/>
</dbReference>
<evidence type="ECO:0000256" key="4">
    <source>
        <dbReference type="ARBA" id="ARBA00022475"/>
    </source>
</evidence>
<comment type="similarity">
    <text evidence="2 8">Belongs to the major facilitator superfamily. Bcr/CmlA family.</text>
</comment>
<reference evidence="10 11" key="1">
    <citation type="submission" date="2018-05" db="EMBL/GenBank/DDBJ databases">
        <title>Leucothrix arctica sp. nov., isolated from Arctic seawater.</title>
        <authorList>
            <person name="Choi A."/>
            <person name="Baek K."/>
        </authorList>
    </citation>
    <scope>NUCLEOTIDE SEQUENCE [LARGE SCALE GENOMIC DNA]</scope>
    <source>
        <strain evidence="10 11">JCM 18388</strain>
    </source>
</reference>
<organism evidence="10 11">
    <name type="scientific">Leucothrix pacifica</name>
    <dbReference type="NCBI Taxonomy" id="1247513"/>
    <lineage>
        <taxon>Bacteria</taxon>
        <taxon>Pseudomonadati</taxon>
        <taxon>Pseudomonadota</taxon>
        <taxon>Gammaproteobacteria</taxon>
        <taxon>Thiotrichales</taxon>
        <taxon>Thiotrichaceae</taxon>
        <taxon>Leucothrix</taxon>
    </lineage>
</organism>
<gene>
    <name evidence="10" type="ORF">DKW60_16960</name>
</gene>
<feature type="transmembrane region" description="Helical" evidence="8">
    <location>
        <begin position="374"/>
        <end position="394"/>
    </location>
</feature>
<feature type="transmembrane region" description="Helical" evidence="8">
    <location>
        <begin position="253"/>
        <end position="271"/>
    </location>
</feature>
<keyword evidence="6 8" id="KW-1133">Transmembrane helix</keyword>
<dbReference type="RefSeq" id="WP_109838856.1">
    <property type="nucleotide sequence ID" value="NZ_QGKM01000056.1"/>
</dbReference>
<feature type="transmembrane region" description="Helical" evidence="8">
    <location>
        <begin position="347"/>
        <end position="368"/>
    </location>
</feature>
<dbReference type="OrthoDB" id="5670831at2"/>
<evidence type="ECO:0000256" key="3">
    <source>
        <dbReference type="ARBA" id="ARBA00022448"/>
    </source>
</evidence>
<dbReference type="Gene3D" id="1.20.1720.10">
    <property type="entry name" value="Multidrug resistance protein D"/>
    <property type="match status" value="1"/>
</dbReference>
<dbReference type="PRINTS" id="PR01035">
    <property type="entry name" value="TCRTETA"/>
</dbReference>
<feature type="domain" description="Major facilitator superfamily (MFS) profile" evidence="9">
    <location>
        <begin position="17"/>
        <end position="403"/>
    </location>
</feature>
<dbReference type="GO" id="GO:1990961">
    <property type="term" value="P:xenobiotic detoxification by transmembrane export across the plasma membrane"/>
    <property type="evidence" value="ECO:0007669"/>
    <property type="project" value="InterPro"/>
</dbReference>
<keyword evidence="3 8" id="KW-0813">Transport</keyword>
<dbReference type="GO" id="GO:0042910">
    <property type="term" value="F:xenobiotic transmembrane transporter activity"/>
    <property type="evidence" value="ECO:0007669"/>
    <property type="project" value="InterPro"/>
</dbReference>
<dbReference type="PROSITE" id="PS50850">
    <property type="entry name" value="MFS"/>
    <property type="match status" value="1"/>
</dbReference>
<evidence type="ECO:0000259" key="9">
    <source>
        <dbReference type="PROSITE" id="PS50850"/>
    </source>
</evidence>